<dbReference type="EMBL" id="BAAANN010000006">
    <property type="protein sequence ID" value="GAA1951614.1"/>
    <property type="molecule type" value="Genomic_DNA"/>
</dbReference>
<accession>A0ABN2QGX9</accession>
<reference evidence="1 2" key="1">
    <citation type="journal article" date="2019" name="Int. J. Syst. Evol. Microbiol.">
        <title>The Global Catalogue of Microorganisms (GCM) 10K type strain sequencing project: providing services to taxonomists for standard genome sequencing and annotation.</title>
        <authorList>
            <consortium name="The Broad Institute Genomics Platform"/>
            <consortium name="The Broad Institute Genome Sequencing Center for Infectious Disease"/>
            <person name="Wu L."/>
            <person name="Ma J."/>
        </authorList>
    </citation>
    <scope>NUCLEOTIDE SEQUENCE [LARGE SCALE GENOMIC DNA]</scope>
    <source>
        <strain evidence="1 2">JCM 14545</strain>
    </source>
</reference>
<evidence type="ECO:0008006" key="3">
    <source>
        <dbReference type="Google" id="ProtNLM"/>
    </source>
</evidence>
<keyword evidence="2" id="KW-1185">Reference proteome</keyword>
<evidence type="ECO:0000313" key="2">
    <source>
        <dbReference type="Proteomes" id="UP001501116"/>
    </source>
</evidence>
<sequence length="216" mass="22501">MKNPPRHKDGTFAPYKTKAGAAVTAAATAGVVAFGGGGAASVGSSAESGAESVNSVGRSLGKDLARKGLRREALKKLGFKIVKEAVKTELRCATASFGRVQQFFLTHPCRKLDRQVIAVGDGAGNTVAVSIAWVRMHSEEEMTRLKDVIDEHGSGDIAPLGGAVLGVAGLKFTGEHYDSRPEDSLLVIAETEAVGGHPSDRQLDDAAHVASLFPPL</sequence>
<dbReference type="Proteomes" id="UP001501116">
    <property type="component" value="Unassembled WGS sequence"/>
</dbReference>
<evidence type="ECO:0000313" key="1">
    <source>
        <dbReference type="EMBL" id="GAA1951614.1"/>
    </source>
</evidence>
<name>A0ABN2QGX9_9PSEU</name>
<dbReference type="RefSeq" id="WP_344416070.1">
    <property type="nucleotide sequence ID" value="NZ_BAAANN010000006.1"/>
</dbReference>
<gene>
    <name evidence="1" type="ORF">GCM10009754_20620</name>
</gene>
<organism evidence="1 2">
    <name type="scientific">Amycolatopsis minnesotensis</name>
    <dbReference type="NCBI Taxonomy" id="337894"/>
    <lineage>
        <taxon>Bacteria</taxon>
        <taxon>Bacillati</taxon>
        <taxon>Actinomycetota</taxon>
        <taxon>Actinomycetes</taxon>
        <taxon>Pseudonocardiales</taxon>
        <taxon>Pseudonocardiaceae</taxon>
        <taxon>Amycolatopsis</taxon>
    </lineage>
</organism>
<proteinExistence type="predicted"/>
<comment type="caution">
    <text evidence="1">The sequence shown here is derived from an EMBL/GenBank/DDBJ whole genome shotgun (WGS) entry which is preliminary data.</text>
</comment>
<protein>
    <recommendedName>
        <fullName evidence="3">PPM-type phosphatase domain-containing protein</fullName>
    </recommendedName>
</protein>